<evidence type="ECO:0000313" key="2">
    <source>
        <dbReference type="EMBL" id="KAA8497128.1"/>
    </source>
</evidence>
<dbReference type="EMBL" id="VRMN01000002">
    <property type="protein sequence ID" value="KAA8497128.1"/>
    <property type="molecule type" value="Genomic_DNA"/>
</dbReference>
<evidence type="ECO:0000313" key="3">
    <source>
        <dbReference type="Proteomes" id="UP000324585"/>
    </source>
</evidence>
<protein>
    <submittedName>
        <fullName evidence="2">Uncharacterized protein</fullName>
    </submittedName>
</protein>
<evidence type="ECO:0000256" key="1">
    <source>
        <dbReference type="SAM" id="MobiDB-lite"/>
    </source>
</evidence>
<feature type="region of interest" description="Disordered" evidence="1">
    <location>
        <begin position="1"/>
        <end position="100"/>
    </location>
</feature>
<name>A0A5J4Z1C1_PORPP</name>
<keyword evidence="3" id="KW-1185">Reference proteome</keyword>
<organism evidence="2 3">
    <name type="scientific">Porphyridium purpureum</name>
    <name type="common">Red alga</name>
    <name type="synonym">Porphyridium cruentum</name>
    <dbReference type="NCBI Taxonomy" id="35688"/>
    <lineage>
        <taxon>Eukaryota</taxon>
        <taxon>Rhodophyta</taxon>
        <taxon>Bangiophyceae</taxon>
        <taxon>Porphyridiales</taxon>
        <taxon>Porphyridiaceae</taxon>
        <taxon>Porphyridium</taxon>
    </lineage>
</organism>
<dbReference type="AlphaFoldDB" id="A0A5J4Z1C1"/>
<feature type="compositionally biased region" description="Basic and acidic residues" evidence="1">
    <location>
        <begin position="12"/>
        <end position="24"/>
    </location>
</feature>
<proteinExistence type="predicted"/>
<feature type="compositionally biased region" description="Polar residues" evidence="1">
    <location>
        <begin position="1"/>
        <end position="10"/>
    </location>
</feature>
<feature type="compositionally biased region" description="Low complexity" evidence="1">
    <location>
        <begin position="76"/>
        <end position="92"/>
    </location>
</feature>
<sequence length="311" mass="34833">MQRQQPVNRTRSAREMAEGSEGARRSLGFVGASPTSSPARMSVKQRKRSSCGSRPAVLNFCQNETESEQPQPQLPPHQQQQQQQQQQLPPQQRTEEGVGRRDVLRSALVLAGLVTPLAANQQQAGALYLPPPPAIPDKVQVWVPTLPTDLKAPKPLDLNLEKNFQLQKPMNEVRQMQRNFDKFMAPMKDPNRRAMIARVQEALPKAKELEKLIKGPPGPKLVKAMEDEECAYAKRYMAVWITPVPGYISNVLSRTTGEVPDKAKKMPDQLKKRIEGLDKALTSKNRYTALSEVEDLLDMLDSILKSPVMTS</sequence>
<gene>
    <name evidence="2" type="ORF">FVE85_0857</name>
</gene>
<accession>A0A5J4Z1C1</accession>
<comment type="caution">
    <text evidence="2">The sequence shown here is derived from an EMBL/GenBank/DDBJ whole genome shotgun (WGS) entry which is preliminary data.</text>
</comment>
<reference evidence="3" key="1">
    <citation type="journal article" date="2019" name="Nat. Commun.">
        <title>Expansion of phycobilisome linker gene families in mesophilic red algae.</title>
        <authorList>
            <person name="Lee J."/>
            <person name="Kim D."/>
            <person name="Bhattacharya D."/>
            <person name="Yoon H.S."/>
        </authorList>
    </citation>
    <scope>NUCLEOTIDE SEQUENCE [LARGE SCALE GENOMIC DNA]</scope>
    <source>
        <strain evidence="3">CCMP 1328</strain>
    </source>
</reference>
<dbReference type="Proteomes" id="UP000324585">
    <property type="component" value="Unassembled WGS sequence"/>
</dbReference>